<dbReference type="InParanoid" id="A0A3P8XPC9"/>
<keyword evidence="4" id="KW-1015">Disulfide bond</keyword>
<dbReference type="AlphaFoldDB" id="A0A3P8XPC9"/>
<keyword evidence="6" id="KW-1185">Reference proteome</keyword>
<evidence type="ECO:0000256" key="3">
    <source>
        <dbReference type="ARBA" id="ARBA00022525"/>
    </source>
</evidence>
<dbReference type="Ensembl" id="ENSELUT00000009041.3">
    <property type="protein sequence ID" value="ENSELUP00000006391.1"/>
    <property type="gene ID" value="ENSELUG00000007271.3"/>
</dbReference>
<dbReference type="GeneTree" id="ENSGT00980000199423"/>
<comment type="similarity">
    <text evidence="2">Belongs to the beta-microseminoprotein family.</text>
</comment>
<dbReference type="Bgee" id="ENSELUG00000007271">
    <property type="expression patterns" value="Expressed in stomach and 11 other cell types or tissues"/>
</dbReference>
<reference evidence="5" key="3">
    <citation type="submission" date="2025-09" db="UniProtKB">
        <authorList>
            <consortium name="Ensembl"/>
        </authorList>
    </citation>
    <scope>IDENTIFICATION</scope>
</reference>
<dbReference type="Gene3D" id="2.60.40.1900">
    <property type="entry name" value="Beta-microseminoprotein (PSP94) domain"/>
    <property type="match status" value="1"/>
</dbReference>
<evidence type="ECO:0000256" key="2">
    <source>
        <dbReference type="ARBA" id="ARBA00010352"/>
    </source>
</evidence>
<dbReference type="PANTHER" id="PTHR10500">
    <property type="entry name" value="BETA-MICROSEMINOPROTEIN"/>
    <property type="match status" value="1"/>
</dbReference>
<evidence type="ECO:0000313" key="6">
    <source>
        <dbReference type="Proteomes" id="UP000265140"/>
    </source>
</evidence>
<evidence type="ECO:0000256" key="1">
    <source>
        <dbReference type="ARBA" id="ARBA00004613"/>
    </source>
</evidence>
<dbReference type="PANTHER" id="PTHR10500:SF7">
    <property type="entry name" value="BETA-MICROSEMINOPROTEIN"/>
    <property type="match status" value="1"/>
</dbReference>
<dbReference type="Pfam" id="PF05825">
    <property type="entry name" value="PSP94"/>
    <property type="match status" value="1"/>
</dbReference>
<evidence type="ECO:0008006" key="7">
    <source>
        <dbReference type="Google" id="ProtNLM"/>
    </source>
</evidence>
<dbReference type="OMA" id="RWRANCW"/>
<dbReference type="Proteomes" id="UP000265140">
    <property type="component" value="Chromosome 20"/>
</dbReference>
<evidence type="ECO:0000256" key="4">
    <source>
        <dbReference type="ARBA" id="ARBA00023157"/>
    </source>
</evidence>
<proteinExistence type="inferred from homology"/>
<dbReference type="GO" id="GO:0005576">
    <property type="term" value="C:extracellular region"/>
    <property type="evidence" value="ECO:0007669"/>
    <property type="project" value="UniProtKB-SubCell"/>
</dbReference>
<dbReference type="InterPro" id="IPR008735">
    <property type="entry name" value="PSP94"/>
</dbReference>
<comment type="subcellular location">
    <subcellularLocation>
        <location evidence="1">Secreted</location>
    </subcellularLocation>
</comment>
<accession>A0A3P8XPC9</accession>
<evidence type="ECO:0000313" key="5">
    <source>
        <dbReference type="Ensembl" id="ENSELUP00000006391.1"/>
    </source>
</evidence>
<organism evidence="5 6">
    <name type="scientific">Esox lucius</name>
    <name type="common">Northern pike</name>
    <dbReference type="NCBI Taxonomy" id="8010"/>
    <lineage>
        <taxon>Eukaryota</taxon>
        <taxon>Metazoa</taxon>
        <taxon>Chordata</taxon>
        <taxon>Craniata</taxon>
        <taxon>Vertebrata</taxon>
        <taxon>Euteleostomi</taxon>
        <taxon>Actinopterygii</taxon>
        <taxon>Neopterygii</taxon>
        <taxon>Teleostei</taxon>
        <taxon>Protacanthopterygii</taxon>
        <taxon>Esociformes</taxon>
        <taxon>Esocidae</taxon>
        <taxon>Esox</taxon>
    </lineage>
</organism>
<protein>
    <recommendedName>
        <fullName evidence="7">Beta-microseminoprotein</fullName>
    </recommendedName>
</protein>
<sequence length="132" mass="15009">PLRQQIRSNVICQLCLCFFLPVKRSLALAVLLGTLLPLIHASCWYKKAETDIKQCLYDKEGAWYPIGSRWRTKDCMDCSCHDNGVMSCCSAYSTPTRIPDDCRMQFNQKACEYEVFKKDDRSVSCPVLGAVV</sequence>
<keyword evidence="3" id="KW-0964">Secreted</keyword>
<reference evidence="5" key="1">
    <citation type="submission" date="2020-02" db="EMBL/GenBank/DDBJ databases">
        <title>Esox lucius (northern pike) genome, fEsoLuc1, primary haplotype.</title>
        <authorList>
            <person name="Myers G."/>
            <person name="Karagic N."/>
            <person name="Meyer A."/>
            <person name="Pippel M."/>
            <person name="Reichard M."/>
            <person name="Winkler S."/>
            <person name="Tracey A."/>
            <person name="Sims Y."/>
            <person name="Howe K."/>
            <person name="Rhie A."/>
            <person name="Formenti G."/>
            <person name="Durbin R."/>
            <person name="Fedrigo O."/>
            <person name="Jarvis E.D."/>
        </authorList>
    </citation>
    <scope>NUCLEOTIDE SEQUENCE [LARGE SCALE GENOMIC DNA]</scope>
</reference>
<name>A0A3P8XPC9_ESOLU</name>
<reference evidence="5" key="2">
    <citation type="submission" date="2025-08" db="UniProtKB">
        <authorList>
            <consortium name="Ensembl"/>
        </authorList>
    </citation>
    <scope>IDENTIFICATION</scope>
</reference>